<dbReference type="OrthoDB" id="5957327at2759"/>
<sequence length="420" mass="45116">MEYQSIHGQDIASFDLPSTHRLPTVSAADALEELGTDPKRFLSTGLDELDRVLAPEVDDGSQTTARPGGFQRGQVVEIWGPPGLGKTTFGLQLASDALRKGGKVVWVDGYRPVSGRRLHQILDAPNAEGSSAAESGSSQPPHIPDLVHFTCPTIAHFVALLCKPTSSCVPDGTSLIIIDSFSALVNQAFPKTQEPRNAPKGVPSTSTRRLQILQLIISSMQKLAATRDITIVILSHCATRIQAERGAALIPAINATVWEQGIATRLVLFRDWSLHKGHISGVRLVGIQKLNGKASAESIGPVLAYDVHEVDGDPYLLQGIDLLTDQQKGLVPVEHDATQASAILSSTAQPKRKLGSTDFEIADSEEEYGWDDEDSSELPPNPSQWQGSEDILIGNHDEDGNRRDEDSDGGGSIHDGESEG</sequence>
<evidence type="ECO:0000256" key="5">
    <source>
        <dbReference type="ARBA" id="ARBA00023204"/>
    </source>
</evidence>
<dbReference type="HOGENOM" id="CLU_043547_1_0_1"/>
<keyword evidence="10" id="KW-1185">Reference proteome</keyword>
<accession>W3XDN0</accession>
<dbReference type="GO" id="GO:0005524">
    <property type="term" value="F:ATP binding"/>
    <property type="evidence" value="ECO:0007669"/>
    <property type="project" value="UniProtKB-KW"/>
</dbReference>
<protein>
    <recommendedName>
        <fullName evidence="8">RecA family profile 1 domain-containing protein</fullName>
    </recommendedName>
</protein>
<reference evidence="10" key="1">
    <citation type="journal article" date="2015" name="BMC Genomics">
        <title>Genomic and transcriptomic analysis of the endophytic fungus Pestalotiopsis fici reveals its lifestyle and high potential for synthesis of natural products.</title>
        <authorList>
            <person name="Wang X."/>
            <person name="Zhang X."/>
            <person name="Liu L."/>
            <person name="Xiang M."/>
            <person name="Wang W."/>
            <person name="Sun X."/>
            <person name="Che Y."/>
            <person name="Guo L."/>
            <person name="Liu G."/>
            <person name="Guo L."/>
            <person name="Wang C."/>
            <person name="Yin W.B."/>
            <person name="Stadler M."/>
            <person name="Zhang X."/>
            <person name="Liu X."/>
        </authorList>
    </citation>
    <scope>NUCLEOTIDE SEQUENCE [LARGE SCALE GENOMIC DNA]</scope>
    <source>
        <strain evidence="10">W106-1 / CGMCC3.15140</strain>
    </source>
</reference>
<evidence type="ECO:0000259" key="8">
    <source>
        <dbReference type="PROSITE" id="PS50162"/>
    </source>
</evidence>
<dbReference type="KEGG" id="pfy:PFICI_05157"/>
<keyword evidence="2" id="KW-0547">Nucleotide-binding</keyword>
<dbReference type="STRING" id="1229662.W3XDN0"/>
<dbReference type="eggNOG" id="KOG1433">
    <property type="taxonomic scope" value="Eukaryota"/>
</dbReference>
<evidence type="ECO:0000256" key="2">
    <source>
        <dbReference type="ARBA" id="ARBA00022741"/>
    </source>
</evidence>
<dbReference type="SMART" id="SM00382">
    <property type="entry name" value="AAA"/>
    <property type="match status" value="1"/>
</dbReference>
<dbReference type="GO" id="GO:0033063">
    <property type="term" value="C:Rad51B-Rad51C-Rad51D-XRCC2 complex"/>
    <property type="evidence" value="ECO:0007669"/>
    <property type="project" value="TreeGrafter"/>
</dbReference>
<evidence type="ECO:0000256" key="7">
    <source>
        <dbReference type="SAM" id="MobiDB-lite"/>
    </source>
</evidence>
<dbReference type="PANTHER" id="PTHR46239:SF1">
    <property type="entry name" value="DNA REPAIR PROTEIN RAD51 HOMOLOG 3"/>
    <property type="match status" value="1"/>
</dbReference>
<dbReference type="GeneID" id="19270170"/>
<dbReference type="InterPro" id="IPR014774">
    <property type="entry name" value="KaiC-like_dom"/>
</dbReference>
<proteinExistence type="predicted"/>
<evidence type="ECO:0000256" key="6">
    <source>
        <dbReference type="ARBA" id="ARBA00023242"/>
    </source>
</evidence>
<keyword evidence="3" id="KW-0227">DNA damage</keyword>
<comment type="subcellular location">
    <subcellularLocation>
        <location evidence="1">Nucleus</location>
    </subcellularLocation>
</comment>
<dbReference type="Pfam" id="PF06745">
    <property type="entry name" value="ATPase"/>
    <property type="match status" value="1"/>
</dbReference>
<dbReference type="InterPro" id="IPR020588">
    <property type="entry name" value="RecA_ATP-bd"/>
</dbReference>
<dbReference type="GO" id="GO:0007131">
    <property type="term" value="P:reciprocal meiotic recombination"/>
    <property type="evidence" value="ECO:0007669"/>
    <property type="project" value="TreeGrafter"/>
</dbReference>
<dbReference type="Gene3D" id="3.40.50.300">
    <property type="entry name" value="P-loop containing nucleotide triphosphate hydrolases"/>
    <property type="match status" value="1"/>
</dbReference>
<evidence type="ECO:0000256" key="1">
    <source>
        <dbReference type="ARBA" id="ARBA00004123"/>
    </source>
</evidence>
<feature type="compositionally biased region" description="Basic and acidic residues" evidence="7">
    <location>
        <begin position="395"/>
        <end position="405"/>
    </location>
</feature>
<dbReference type="OMA" id="IACNALR"/>
<keyword evidence="4" id="KW-0067">ATP-binding</keyword>
<organism evidence="9 10">
    <name type="scientific">Pestalotiopsis fici (strain W106-1 / CGMCC3.15140)</name>
    <dbReference type="NCBI Taxonomy" id="1229662"/>
    <lineage>
        <taxon>Eukaryota</taxon>
        <taxon>Fungi</taxon>
        <taxon>Dikarya</taxon>
        <taxon>Ascomycota</taxon>
        <taxon>Pezizomycotina</taxon>
        <taxon>Sordariomycetes</taxon>
        <taxon>Xylariomycetidae</taxon>
        <taxon>Amphisphaeriales</taxon>
        <taxon>Sporocadaceae</taxon>
        <taxon>Pestalotiopsis</taxon>
    </lineage>
</organism>
<keyword evidence="5" id="KW-0234">DNA repair</keyword>
<evidence type="ECO:0000313" key="10">
    <source>
        <dbReference type="Proteomes" id="UP000030651"/>
    </source>
</evidence>
<dbReference type="GO" id="GO:0140664">
    <property type="term" value="F:ATP-dependent DNA damage sensor activity"/>
    <property type="evidence" value="ECO:0007669"/>
    <property type="project" value="InterPro"/>
</dbReference>
<dbReference type="PROSITE" id="PS50162">
    <property type="entry name" value="RECA_2"/>
    <property type="match status" value="1"/>
</dbReference>
<evidence type="ECO:0000256" key="4">
    <source>
        <dbReference type="ARBA" id="ARBA00022840"/>
    </source>
</evidence>
<dbReference type="GO" id="GO:0005657">
    <property type="term" value="C:replication fork"/>
    <property type="evidence" value="ECO:0007669"/>
    <property type="project" value="TreeGrafter"/>
</dbReference>
<gene>
    <name evidence="9" type="ORF">PFICI_05157</name>
</gene>
<dbReference type="InterPro" id="IPR003593">
    <property type="entry name" value="AAA+_ATPase"/>
</dbReference>
<feature type="compositionally biased region" description="Acidic residues" evidence="7">
    <location>
        <begin position="361"/>
        <end position="376"/>
    </location>
</feature>
<dbReference type="Proteomes" id="UP000030651">
    <property type="component" value="Unassembled WGS sequence"/>
</dbReference>
<dbReference type="PANTHER" id="PTHR46239">
    <property type="entry name" value="DNA REPAIR PROTEIN RAD51 HOMOLOG 3 RAD51C"/>
    <property type="match status" value="1"/>
</dbReference>
<dbReference type="CDD" id="cd01393">
    <property type="entry name" value="RecA-like"/>
    <property type="match status" value="1"/>
</dbReference>
<dbReference type="GO" id="GO:0033065">
    <property type="term" value="C:Rad51C-XRCC3 complex"/>
    <property type="evidence" value="ECO:0007669"/>
    <property type="project" value="TreeGrafter"/>
</dbReference>
<feature type="domain" description="RecA family profile 1" evidence="8">
    <location>
        <begin position="38"/>
        <end position="237"/>
    </location>
</feature>
<feature type="region of interest" description="Disordered" evidence="7">
    <location>
        <begin position="361"/>
        <end position="420"/>
    </location>
</feature>
<keyword evidence="6" id="KW-0539">Nucleus</keyword>
<evidence type="ECO:0000313" key="9">
    <source>
        <dbReference type="EMBL" id="ETS83281.1"/>
    </source>
</evidence>
<dbReference type="GO" id="GO:0000400">
    <property type="term" value="F:four-way junction DNA binding"/>
    <property type="evidence" value="ECO:0007669"/>
    <property type="project" value="TreeGrafter"/>
</dbReference>
<dbReference type="InterPro" id="IPR027417">
    <property type="entry name" value="P-loop_NTPase"/>
</dbReference>
<dbReference type="InterPro" id="IPR052093">
    <property type="entry name" value="HR_Repair_Mediator"/>
</dbReference>
<dbReference type="SUPFAM" id="SSF52540">
    <property type="entry name" value="P-loop containing nucleoside triphosphate hydrolases"/>
    <property type="match status" value="1"/>
</dbReference>
<dbReference type="GO" id="GO:0008821">
    <property type="term" value="F:crossover junction DNA endonuclease activity"/>
    <property type="evidence" value="ECO:0007669"/>
    <property type="project" value="TreeGrafter"/>
</dbReference>
<dbReference type="RefSeq" id="XP_007831929.1">
    <property type="nucleotide sequence ID" value="XM_007833738.1"/>
</dbReference>
<evidence type="ECO:0000256" key="3">
    <source>
        <dbReference type="ARBA" id="ARBA00022763"/>
    </source>
</evidence>
<dbReference type="EMBL" id="KI912111">
    <property type="protein sequence ID" value="ETS83281.1"/>
    <property type="molecule type" value="Genomic_DNA"/>
</dbReference>
<dbReference type="InParanoid" id="W3XDN0"/>
<dbReference type="GO" id="GO:0000707">
    <property type="term" value="P:meiotic DNA recombinase assembly"/>
    <property type="evidence" value="ECO:0007669"/>
    <property type="project" value="TreeGrafter"/>
</dbReference>
<dbReference type="AlphaFoldDB" id="W3XDN0"/>
<name>W3XDN0_PESFW</name>